<evidence type="ECO:0000256" key="8">
    <source>
        <dbReference type="SAM" id="Phobius"/>
    </source>
</evidence>
<accession>A0ABV9PU79</accession>
<feature type="transmembrane region" description="Helical" evidence="8">
    <location>
        <begin position="100"/>
        <end position="117"/>
    </location>
</feature>
<dbReference type="PANTHER" id="PTHR30509:SF9">
    <property type="entry name" value="MULTIDRUG RESISTANCE PROTEIN MDTO"/>
    <property type="match status" value="1"/>
</dbReference>
<keyword evidence="2" id="KW-1003">Cell membrane</keyword>
<protein>
    <submittedName>
        <fullName evidence="10">FUSC family protein</fullName>
    </submittedName>
</protein>
<feature type="transmembrane region" description="Helical" evidence="8">
    <location>
        <begin position="462"/>
        <end position="478"/>
    </location>
</feature>
<comment type="similarity">
    <text evidence="6">Belongs to the YccS/YhfK family.</text>
</comment>
<feature type="region of interest" description="Disordered" evidence="7">
    <location>
        <begin position="662"/>
        <end position="685"/>
    </location>
</feature>
<feature type="region of interest" description="Disordered" evidence="7">
    <location>
        <begin position="344"/>
        <end position="371"/>
    </location>
</feature>
<keyword evidence="3 8" id="KW-0812">Transmembrane</keyword>
<evidence type="ECO:0000256" key="2">
    <source>
        <dbReference type="ARBA" id="ARBA00022475"/>
    </source>
</evidence>
<keyword evidence="4 8" id="KW-1133">Transmembrane helix</keyword>
<evidence type="ECO:0000256" key="6">
    <source>
        <dbReference type="ARBA" id="ARBA00043993"/>
    </source>
</evidence>
<reference evidence="11" key="1">
    <citation type="journal article" date="2019" name="Int. J. Syst. Evol. Microbiol.">
        <title>The Global Catalogue of Microorganisms (GCM) 10K type strain sequencing project: providing services to taxonomists for standard genome sequencing and annotation.</title>
        <authorList>
            <consortium name="The Broad Institute Genomics Platform"/>
            <consortium name="The Broad Institute Genome Sequencing Center for Infectious Disease"/>
            <person name="Wu L."/>
            <person name="Ma J."/>
        </authorList>
    </citation>
    <scope>NUCLEOTIDE SEQUENCE [LARGE SCALE GENOMIC DNA]</scope>
    <source>
        <strain evidence="11">JCM 11882</strain>
    </source>
</reference>
<comment type="caution">
    <text evidence="10">The sequence shown here is derived from an EMBL/GenBank/DDBJ whole genome shotgun (WGS) entry which is preliminary data.</text>
</comment>
<dbReference type="Pfam" id="PF13515">
    <property type="entry name" value="FUSC_2"/>
    <property type="match status" value="1"/>
</dbReference>
<gene>
    <name evidence="10" type="ORF">ACFO7U_11150</name>
</gene>
<evidence type="ECO:0000256" key="4">
    <source>
        <dbReference type="ARBA" id="ARBA00022989"/>
    </source>
</evidence>
<feature type="transmembrane region" description="Helical" evidence="8">
    <location>
        <begin position="485"/>
        <end position="504"/>
    </location>
</feature>
<evidence type="ECO:0000313" key="11">
    <source>
        <dbReference type="Proteomes" id="UP001595836"/>
    </source>
</evidence>
<sequence length="731" mass="78859">MPGGIARTLRALEARDPARERLRKLISVTSGIFGSLLWGYAVVHFLHLETGMLTISVFLSMMSGLFIKDSTAGARVVTTALLVPTAVAVPLVAVSLSSQRVLQLAVFVLISGVAVWVRRFGPQATTIGTLSFFACFFTLLMRPTMAELPAFCLIAAGAVASQLVVQLILWARRHPERELGVLLGELRVASAAAIEAATSPARQHALQARLARVDSMWRAITAWQQSFRTANYTDCDHETLAVHVLDACVNTDEACLELSEDGDAHHRDSAERRHAVSQALAALDDHVSRARLADATSWAQDVVGDTSRGADAPSTYRLAECVLAHAHLRTVELHRRPPARLLAGQTTSTVTPSTVPDHPAPGTPRAGSSAGRRRIRWTPWRQWAPTSRLAIQAMTATAIASAVGEAISASRWYWAVLTAFLVFFSTTTRSGILTRAYRRIIGTVLGLAVGIAVTYLAHDVKVVLLGICLLCVMGMIYFGPLNYMYLSFFVTVLLISLYAVLGVLDGHLMEVRLEETVAGAGIGVLCAYLLLSATSRPALVQKIDAYFDAVDALMSEASDLVAVPDRDTAMLDRVHAVEAAQADVDQTISAMSTAFLIAGRDRVDSAISLMYRSSRSSVRFAQIVMLGAAHPATAEGLAREHAVVQDAVAVARDAADRARRRIEWPTEPAAGRDEPTARSAAGRLTNGGDTTVAAALVALDRFTWVMGRLCDVLAPSDQRTRGRAWTLTNNR</sequence>
<feature type="transmembrane region" description="Helical" evidence="8">
    <location>
        <begin position="124"/>
        <end position="142"/>
    </location>
</feature>
<feature type="transmembrane region" description="Helical" evidence="8">
    <location>
        <begin position="148"/>
        <end position="170"/>
    </location>
</feature>
<feature type="transmembrane region" description="Helical" evidence="8">
    <location>
        <begin position="25"/>
        <end position="45"/>
    </location>
</feature>
<feature type="domain" description="Integral membrane bound transporter" evidence="9">
    <location>
        <begin position="399"/>
        <end position="526"/>
    </location>
</feature>
<feature type="compositionally biased region" description="Basic and acidic residues" evidence="7">
    <location>
        <begin position="662"/>
        <end position="676"/>
    </location>
</feature>
<dbReference type="Proteomes" id="UP001595836">
    <property type="component" value="Unassembled WGS sequence"/>
</dbReference>
<feature type="transmembrane region" description="Helical" evidence="8">
    <location>
        <begin position="413"/>
        <end position="432"/>
    </location>
</feature>
<feature type="transmembrane region" description="Helical" evidence="8">
    <location>
        <begin position="516"/>
        <end position="533"/>
    </location>
</feature>
<organism evidence="10 11">
    <name type="scientific">Dietzia aurantiaca</name>
    <dbReference type="NCBI Taxonomy" id="983873"/>
    <lineage>
        <taxon>Bacteria</taxon>
        <taxon>Bacillati</taxon>
        <taxon>Actinomycetota</taxon>
        <taxon>Actinomycetes</taxon>
        <taxon>Mycobacteriales</taxon>
        <taxon>Dietziaceae</taxon>
        <taxon>Dietzia</taxon>
    </lineage>
</organism>
<dbReference type="RefSeq" id="WP_344989755.1">
    <property type="nucleotide sequence ID" value="NZ_BAABCD010000008.1"/>
</dbReference>
<dbReference type="InterPro" id="IPR049453">
    <property type="entry name" value="Memb_transporter_dom"/>
</dbReference>
<evidence type="ECO:0000256" key="3">
    <source>
        <dbReference type="ARBA" id="ARBA00022692"/>
    </source>
</evidence>
<comment type="subcellular location">
    <subcellularLocation>
        <location evidence="1">Cell membrane</location>
        <topology evidence="1">Multi-pass membrane protein</topology>
    </subcellularLocation>
</comment>
<evidence type="ECO:0000313" key="10">
    <source>
        <dbReference type="EMBL" id="MFC4755333.1"/>
    </source>
</evidence>
<evidence type="ECO:0000259" key="9">
    <source>
        <dbReference type="Pfam" id="PF13515"/>
    </source>
</evidence>
<keyword evidence="5 8" id="KW-0472">Membrane</keyword>
<evidence type="ECO:0000256" key="5">
    <source>
        <dbReference type="ARBA" id="ARBA00023136"/>
    </source>
</evidence>
<name>A0ABV9PU79_9ACTN</name>
<evidence type="ECO:0000256" key="1">
    <source>
        <dbReference type="ARBA" id="ARBA00004651"/>
    </source>
</evidence>
<proteinExistence type="inferred from homology"/>
<feature type="compositionally biased region" description="Low complexity" evidence="7">
    <location>
        <begin position="346"/>
        <end position="356"/>
    </location>
</feature>
<feature type="transmembrane region" description="Helical" evidence="8">
    <location>
        <begin position="439"/>
        <end position="456"/>
    </location>
</feature>
<evidence type="ECO:0000256" key="7">
    <source>
        <dbReference type="SAM" id="MobiDB-lite"/>
    </source>
</evidence>
<dbReference type="PANTHER" id="PTHR30509">
    <property type="entry name" value="P-HYDROXYBENZOIC ACID EFFLUX PUMP SUBUNIT-RELATED"/>
    <property type="match status" value="1"/>
</dbReference>
<dbReference type="EMBL" id="JBHSHP010000023">
    <property type="protein sequence ID" value="MFC4755333.1"/>
    <property type="molecule type" value="Genomic_DNA"/>
</dbReference>
<feature type="transmembrane region" description="Helical" evidence="8">
    <location>
        <begin position="74"/>
        <end position="94"/>
    </location>
</feature>
<keyword evidence="11" id="KW-1185">Reference proteome</keyword>